<gene>
    <name evidence="2" type="ORF">O9H85_00730</name>
</gene>
<organism evidence="2 3">
    <name type="scientific">Paenibacillus gyeongsangnamensis</name>
    <dbReference type="NCBI Taxonomy" id="3388067"/>
    <lineage>
        <taxon>Bacteria</taxon>
        <taxon>Bacillati</taxon>
        <taxon>Bacillota</taxon>
        <taxon>Bacilli</taxon>
        <taxon>Bacillales</taxon>
        <taxon>Paenibacillaceae</taxon>
        <taxon>Paenibacillus</taxon>
    </lineage>
</organism>
<sequence>MKRIRIVWCVLAALVLVLGLLPAQVPFLSSLKVQAAGTTYYVDSVGGSDSNNGTSSSTPWQTLTKVNSNTFVAGDKILFKAGSSWTGQLAPQGSGNSVSPIIIDMYGSGNKPIINSDGTVTATLYLHNQQYWEINNLEITNLTNGTTMARRGINVTAQDAGTVNHIYVQNTYVHDVNGDLSTTAIAKTSGGIFFEVTGSTVQTYFNDIQISNNTIKNIDGVGIETKSSSSKATGVLVQNNYLEKCAKDGMIIRETQNALVQYNTINNSATKLNGAGAWPWNSDNTVFQFNEAYNTVLVSGGFDGAGFDADYNCNGTVFQYNYSHDNQGAAFEIMRKYNKDVTIRYNISQNDAAFLNYGFPDTNVTNAQVYNNVFYTKSGINPKIIVSNSAIATTFSNNIFDVQGTASWGSGIGSTSSLTNNIFYGGITPKGTNYLTSDPLFVNPGNGSTGIHTVDGYQLRTGSPALSSGVLISNNGGQDYWGNSVSSSTAPNIGAYNGAGR</sequence>
<dbReference type="RefSeq" id="WP_269879355.1">
    <property type="nucleotide sequence ID" value="NZ_JAQAGZ010000001.1"/>
</dbReference>
<dbReference type="Gene3D" id="2.160.20.10">
    <property type="entry name" value="Single-stranded right-handed beta-helix, Pectin lyase-like"/>
    <property type="match status" value="1"/>
</dbReference>
<dbReference type="EMBL" id="JAQAGZ010000001">
    <property type="protein sequence ID" value="MCZ8510982.1"/>
    <property type="molecule type" value="Genomic_DNA"/>
</dbReference>
<evidence type="ECO:0000259" key="1">
    <source>
        <dbReference type="Pfam" id="PF13229"/>
    </source>
</evidence>
<evidence type="ECO:0000313" key="3">
    <source>
        <dbReference type="Proteomes" id="UP001527882"/>
    </source>
</evidence>
<evidence type="ECO:0000313" key="2">
    <source>
        <dbReference type="EMBL" id="MCZ8510982.1"/>
    </source>
</evidence>
<comment type="caution">
    <text evidence="2">The sequence shown here is derived from an EMBL/GenBank/DDBJ whole genome shotgun (WGS) entry which is preliminary data.</text>
</comment>
<dbReference type="Pfam" id="PF13229">
    <property type="entry name" value="Beta_helix"/>
    <property type="match status" value="1"/>
</dbReference>
<accession>A0ABT4Q2I6</accession>
<name>A0ABT4Q2I6_9BACL</name>
<dbReference type="SMART" id="SM00710">
    <property type="entry name" value="PbH1"/>
    <property type="match status" value="6"/>
</dbReference>
<dbReference type="Proteomes" id="UP001527882">
    <property type="component" value="Unassembled WGS sequence"/>
</dbReference>
<proteinExistence type="predicted"/>
<dbReference type="InterPro" id="IPR011050">
    <property type="entry name" value="Pectin_lyase_fold/virulence"/>
</dbReference>
<keyword evidence="3" id="KW-1185">Reference proteome</keyword>
<reference evidence="2 3" key="1">
    <citation type="submission" date="2022-12" db="EMBL/GenBank/DDBJ databases">
        <title>Draft genome sequence of Paenibacillus sp. dW9.</title>
        <authorList>
            <person name="Choi E.-W."/>
            <person name="Kim D.-U."/>
        </authorList>
    </citation>
    <scope>NUCLEOTIDE SEQUENCE [LARGE SCALE GENOMIC DNA]</scope>
    <source>
        <strain evidence="3">dW9</strain>
    </source>
</reference>
<feature type="domain" description="Right handed beta helix" evidence="1">
    <location>
        <begin position="207"/>
        <end position="374"/>
    </location>
</feature>
<dbReference type="SUPFAM" id="SSF51126">
    <property type="entry name" value="Pectin lyase-like"/>
    <property type="match status" value="2"/>
</dbReference>
<dbReference type="InterPro" id="IPR006626">
    <property type="entry name" value="PbH1"/>
</dbReference>
<dbReference type="InterPro" id="IPR012334">
    <property type="entry name" value="Pectin_lyas_fold"/>
</dbReference>
<dbReference type="InterPro" id="IPR039448">
    <property type="entry name" value="Beta_helix"/>
</dbReference>
<protein>
    <submittedName>
        <fullName evidence="2">Right-handed parallel beta-helix repeat-containing protein</fullName>
    </submittedName>
</protein>